<name>X0U3Z9_9ZZZZ</name>
<reference evidence="1" key="1">
    <citation type="journal article" date="2014" name="Front. Microbiol.">
        <title>High frequency of phylogenetically diverse reductive dehalogenase-homologous genes in deep subseafloor sedimentary metagenomes.</title>
        <authorList>
            <person name="Kawai M."/>
            <person name="Futagami T."/>
            <person name="Toyoda A."/>
            <person name="Takaki Y."/>
            <person name="Nishi S."/>
            <person name="Hori S."/>
            <person name="Arai W."/>
            <person name="Tsubouchi T."/>
            <person name="Morono Y."/>
            <person name="Uchiyama I."/>
            <person name="Ito T."/>
            <person name="Fujiyama A."/>
            <person name="Inagaki F."/>
            <person name="Takami H."/>
        </authorList>
    </citation>
    <scope>NUCLEOTIDE SEQUENCE</scope>
    <source>
        <strain evidence="1">Expedition CK06-06</strain>
    </source>
</reference>
<comment type="caution">
    <text evidence="1">The sequence shown here is derived from an EMBL/GenBank/DDBJ whole genome shotgun (WGS) entry which is preliminary data.</text>
</comment>
<evidence type="ECO:0000313" key="1">
    <source>
        <dbReference type="EMBL" id="GAG00464.1"/>
    </source>
</evidence>
<gene>
    <name evidence="1" type="ORF">S01H1_43479</name>
</gene>
<organism evidence="1">
    <name type="scientific">marine sediment metagenome</name>
    <dbReference type="NCBI Taxonomy" id="412755"/>
    <lineage>
        <taxon>unclassified sequences</taxon>
        <taxon>metagenomes</taxon>
        <taxon>ecological metagenomes</taxon>
    </lineage>
</organism>
<proteinExistence type="predicted"/>
<dbReference type="EMBL" id="BARS01027702">
    <property type="protein sequence ID" value="GAG00464.1"/>
    <property type="molecule type" value="Genomic_DNA"/>
</dbReference>
<protein>
    <submittedName>
        <fullName evidence="1">Uncharacterized protein</fullName>
    </submittedName>
</protein>
<dbReference type="AlphaFoldDB" id="X0U3Z9"/>
<sequence length="41" mass="4696">MAAWPESRPVDYDADKYWDEESETWGSGRVTIPGAFAEYLV</sequence>
<feature type="non-terminal residue" evidence="1">
    <location>
        <position position="41"/>
    </location>
</feature>
<accession>X0U3Z9</accession>